<sequence length="66" mass="7441">MFVSLVLLWLCLFFVILQLRPKRPKNFPPGPPALPILGNILIHDEIQYIIKTLDKSIGMSSVGSHN</sequence>
<dbReference type="AlphaFoldDB" id="A0A3Q1FRD7"/>
<organism evidence="2 3">
    <name type="scientific">Acanthochromis polyacanthus</name>
    <name type="common">spiny chromis</name>
    <dbReference type="NCBI Taxonomy" id="80966"/>
    <lineage>
        <taxon>Eukaryota</taxon>
        <taxon>Metazoa</taxon>
        <taxon>Chordata</taxon>
        <taxon>Craniata</taxon>
        <taxon>Vertebrata</taxon>
        <taxon>Euteleostomi</taxon>
        <taxon>Actinopterygii</taxon>
        <taxon>Neopterygii</taxon>
        <taxon>Teleostei</taxon>
        <taxon>Neoteleostei</taxon>
        <taxon>Acanthomorphata</taxon>
        <taxon>Ovalentaria</taxon>
        <taxon>Pomacentridae</taxon>
        <taxon>Acanthochromis</taxon>
    </lineage>
</organism>
<dbReference type="InParanoid" id="A0A3Q1FRD7"/>
<evidence type="ECO:0000256" key="1">
    <source>
        <dbReference type="SAM" id="SignalP"/>
    </source>
</evidence>
<keyword evidence="1" id="KW-0732">Signal</keyword>
<name>A0A3Q1FRD7_9TELE</name>
<feature type="signal peptide" evidence="1">
    <location>
        <begin position="1"/>
        <end position="21"/>
    </location>
</feature>
<proteinExistence type="predicted"/>
<dbReference type="STRING" id="80966.ENSAPOP00000019818"/>
<reference evidence="2" key="1">
    <citation type="submission" date="2025-08" db="UniProtKB">
        <authorList>
            <consortium name="Ensembl"/>
        </authorList>
    </citation>
    <scope>IDENTIFICATION</scope>
</reference>
<evidence type="ECO:0000313" key="2">
    <source>
        <dbReference type="Ensembl" id="ENSAPOP00000019818.1"/>
    </source>
</evidence>
<dbReference type="Ensembl" id="ENSAPOT00000029786.1">
    <property type="protein sequence ID" value="ENSAPOP00000019818.1"/>
    <property type="gene ID" value="ENSAPOG00000023302.1"/>
</dbReference>
<reference evidence="2" key="2">
    <citation type="submission" date="2025-09" db="UniProtKB">
        <authorList>
            <consortium name="Ensembl"/>
        </authorList>
    </citation>
    <scope>IDENTIFICATION</scope>
</reference>
<keyword evidence="3" id="KW-1185">Reference proteome</keyword>
<feature type="chain" id="PRO_5018563606" evidence="1">
    <location>
        <begin position="22"/>
        <end position="66"/>
    </location>
</feature>
<evidence type="ECO:0000313" key="3">
    <source>
        <dbReference type="Proteomes" id="UP000257200"/>
    </source>
</evidence>
<dbReference type="GeneTree" id="ENSGT00940000177147"/>
<accession>A0A3Q1FRD7</accession>
<dbReference type="Proteomes" id="UP000257200">
    <property type="component" value="Unplaced"/>
</dbReference>
<protein>
    <submittedName>
        <fullName evidence="2">Uncharacterized protein</fullName>
    </submittedName>
</protein>